<proteinExistence type="predicted"/>
<evidence type="ECO:0000256" key="1">
    <source>
        <dbReference type="SAM" id="MobiDB-lite"/>
    </source>
</evidence>
<reference evidence="2" key="1">
    <citation type="submission" date="2020-05" db="EMBL/GenBank/DDBJ databases">
        <authorList>
            <person name="Chiriac C."/>
            <person name="Salcher M."/>
            <person name="Ghai R."/>
            <person name="Kavagutti S V."/>
        </authorList>
    </citation>
    <scope>NUCLEOTIDE SEQUENCE</scope>
</reference>
<protein>
    <submittedName>
        <fullName evidence="2">Uncharacterized protein</fullName>
    </submittedName>
</protein>
<organism evidence="2">
    <name type="scientific">uncultured Caudovirales phage</name>
    <dbReference type="NCBI Taxonomy" id="2100421"/>
    <lineage>
        <taxon>Viruses</taxon>
        <taxon>Duplodnaviria</taxon>
        <taxon>Heunggongvirae</taxon>
        <taxon>Uroviricota</taxon>
        <taxon>Caudoviricetes</taxon>
        <taxon>Peduoviridae</taxon>
        <taxon>Maltschvirus</taxon>
        <taxon>Maltschvirus maltsch</taxon>
    </lineage>
</organism>
<dbReference type="EMBL" id="LR798324">
    <property type="protein sequence ID" value="CAB5223849.1"/>
    <property type="molecule type" value="Genomic_DNA"/>
</dbReference>
<gene>
    <name evidence="2" type="ORF">UFOVP388_30</name>
</gene>
<accession>A0A6J7X0X1</accession>
<feature type="region of interest" description="Disordered" evidence="1">
    <location>
        <begin position="1"/>
        <end position="24"/>
    </location>
</feature>
<sequence length="95" mass="10508">MEDKRKNNGGHSTAGKAGRPSQRDELKAIDLASPHVESAFRVIAEITVNPDENSRDRIAAAKILIEYGCGKPEQNVNTNLTVNDFDIKDVLKFKE</sequence>
<evidence type="ECO:0000313" key="2">
    <source>
        <dbReference type="EMBL" id="CAB5223849.1"/>
    </source>
</evidence>
<name>A0A6J7X0X1_9CAUD</name>